<gene>
    <name evidence="1" type="ORF">BpHYR1_012599</name>
</gene>
<comment type="caution">
    <text evidence="1">The sequence shown here is derived from an EMBL/GenBank/DDBJ whole genome shotgun (WGS) entry which is preliminary data.</text>
</comment>
<keyword evidence="2" id="KW-1185">Reference proteome</keyword>
<dbReference type="Proteomes" id="UP000276133">
    <property type="component" value="Unassembled WGS sequence"/>
</dbReference>
<name>A0A3M7PFW9_BRAPC</name>
<evidence type="ECO:0000313" key="2">
    <source>
        <dbReference type="Proteomes" id="UP000276133"/>
    </source>
</evidence>
<evidence type="ECO:0000313" key="1">
    <source>
        <dbReference type="EMBL" id="RMZ97604.1"/>
    </source>
</evidence>
<accession>A0A3M7PFW9</accession>
<protein>
    <submittedName>
        <fullName evidence="1">Uncharacterized protein</fullName>
    </submittedName>
</protein>
<proteinExistence type="predicted"/>
<dbReference type="EMBL" id="REGN01011308">
    <property type="protein sequence ID" value="RMZ97604.1"/>
    <property type="molecule type" value="Genomic_DNA"/>
</dbReference>
<organism evidence="1 2">
    <name type="scientific">Brachionus plicatilis</name>
    <name type="common">Marine rotifer</name>
    <name type="synonym">Brachionus muelleri</name>
    <dbReference type="NCBI Taxonomy" id="10195"/>
    <lineage>
        <taxon>Eukaryota</taxon>
        <taxon>Metazoa</taxon>
        <taxon>Spiralia</taxon>
        <taxon>Gnathifera</taxon>
        <taxon>Rotifera</taxon>
        <taxon>Eurotatoria</taxon>
        <taxon>Monogononta</taxon>
        <taxon>Pseudotrocha</taxon>
        <taxon>Ploima</taxon>
        <taxon>Brachionidae</taxon>
        <taxon>Brachionus</taxon>
    </lineage>
</organism>
<sequence>MIIIIIIISYSKQACGDDLLEGHLCSVRVSICHIIIFLGNSEGNSQSLAESFLTVLVDWHNPNKLMIQSMDQRVAFAEANTVWKSSVPRMAIEKFFE</sequence>
<reference evidence="1 2" key="1">
    <citation type="journal article" date="2018" name="Sci. Rep.">
        <title>Genomic signatures of local adaptation to the degree of environmental predictability in rotifers.</title>
        <authorList>
            <person name="Franch-Gras L."/>
            <person name="Hahn C."/>
            <person name="Garcia-Roger E.M."/>
            <person name="Carmona M.J."/>
            <person name="Serra M."/>
            <person name="Gomez A."/>
        </authorList>
    </citation>
    <scope>NUCLEOTIDE SEQUENCE [LARGE SCALE GENOMIC DNA]</scope>
    <source>
        <strain evidence="1">HYR1</strain>
    </source>
</reference>
<dbReference type="AlphaFoldDB" id="A0A3M7PFW9"/>